<evidence type="ECO:0000256" key="1">
    <source>
        <dbReference type="SAM" id="MobiDB-lite"/>
    </source>
</evidence>
<protein>
    <submittedName>
        <fullName evidence="2">Uncharacterized protein</fullName>
    </submittedName>
</protein>
<accession>A0A6C0KFW6</accession>
<reference evidence="2" key="1">
    <citation type="journal article" date="2020" name="Nature">
        <title>Giant virus diversity and host interactions through global metagenomics.</title>
        <authorList>
            <person name="Schulz F."/>
            <person name="Roux S."/>
            <person name="Paez-Espino D."/>
            <person name="Jungbluth S."/>
            <person name="Walsh D.A."/>
            <person name="Denef V.J."/>
            <person name="McMahon K.D."/>
            <person name="Konstantinidis K.T."/>
            <person name="Eloe-Fadrosh E.A."/>
            <person name="Kyrpides N.C."/>
            <person name="Woyke T."/>
        </authorList>
    </citation>
    <scope>NUCLEOTIDE SEQUENCE</scope>
    <source>
        <strain evidence="2">GVMAG-S-3300011013-78</strain>
    </source>
</reference>
<name>A0A6C0KFW6_9ZZZZ</name>
<evidence type="ECO:0000313" key="2">
    <source>
        <dbReference type="EMBL" id="QHU16233.1"/>
    </source>
</evidence>
<dbReference type="EMBL" id="MN740878">
    <property type="protein sequence ID" value="QHU16233.1"/>
    <property type="molecule type" value="Genomic_DNA"/>
</dbReference>
<organism evidence="2">
    <name type="scientific">viral metagenome</name>
    <dbReference type="NCBI Taxonomy" id="1070528"/>
    <lineage>
        <taxon>unclassified sequences</taxon>
        <taxon>metagenomes</taxon>
        <taxon>organismal metagenomes</taxon>
    </lineage>
</organism>
<proteinExistence type="predicted"/>
<dbReference type="AlphaFoldDB" id="A0A6C0KFW6"/>
<feature type="region of interest" description="Disordered" evidence="1">
    <location>
        <begin position="113"/>
        <end position="135"/>
    </location>
</feature>
<sequence length="135" mass="15718">MNNRTLNNSSKPVITLVRVCKYCSTVCHRDETGIDSRRYTEWFCSITCFYLRVLVKEGPNYLPKYLIHELISVSKKPYYKPSVLSKKYKRVTEFVNSGKYKVLRTKYDAVDKFEQNNRSGHGSGKSKNVDNEETS</sequence>